<dbReference type="SUPFAM" id="SSF52172">
    <property type="entry name" value="CheY-like"/>
    <property type="match status" value="1"/>
</dbReference>
<dbReference type="Gene3D" id="3.20.20.140">
    <property type="entry name" value="Metal-dependent hydrolases"/>
    <property type="match status" value="1"/>
</dbReference>
<dbReference type="InterPro" id="IPR001789">
    <property type="entry name" value="Sig_transdc_resp-reg_receiver"/>
</dbReference>
<name>A0A7R8WMD9_9CRUS</name>
<dbReference type="InterPro" id="IPR011006">
    <property type="entry name" value="CheY-like_superfamily"/>
</dbReference>
<dbReference type="PANTHER" id="PTHR11647:SF1">
    <property type="entry name" value="COLLAPSIN RESPONSE MEDIATOR PROTEIN"/>
    <property type="match status" value="1"/>
</dbReference>
<dbReference type="Gene3D" id="2.30.40.10">
    <property type="entry name" value="Urease, subunit C, domain 1"/>
    <property type="match status" value="1"/>
</dbReference>
<dbReference type="Gene3D" id="3.40.50.2300">
    <property type="match status" value="1"/>
</dbReference>
<dbReference type="SMART" id="SM00448">
    <property type="entry name" value="REC"/>
    <property type="match status" value="1"/>
</dbReference>
<gene>
    <name evidence="2" type="ORF">CTOB1V02_LOCUS9543</name>
</gene>
<dbReference type="Pfam" id="PF00072">
    <property type="entry name" value="Response_reg"/>
    <property type="match status" value="1"/>
</dbReference>
<dbReference type="PROSITE" id="PS50110">
    <property type="entry name" value="RESPONSE_REGULATORY"/>
    <property type="match status" value="1"/>
</dbReference>
<dbReference type="InterPro" id="IPR032466">
    <property type="entry name" value="Metal_Hydrolase"/>
</dbReference>
<dbReference type="InterPro" id="IPR011059">
    <property type="entry name" value="Metal-dep_hydrolase_composite"/>
</dbReference>
<reference evidence="2" key="1">
    <citation type="submission" date="2020-11" db="EMBL/GenBank/DDBJ databases">
        <authorList>
            <person name="Tran Van P."/>
        </authorList>
    </citation>
    <scope>NUCLEOTIDE SEQUENCE</scope>
</reference>
<dbReference type="GO" id="GO:0000160">
    <property type="term" value="P:phosphorelay signal transduction system"/>
    <property type="evidence" value="ECO:0007669"/>
    <property type="project" value="InterPro"/>
</dbReference>
<comment type="similarity">
    <text evidence="1">Belongs to the metallo-dependent hydrolases superfamily. Hydantoinase/dihydropyrimidinase family.</text>
</comment>
<dbReference type="GO" id="GO:0016811">
    <property type="term" value="F:hydrolase activity, acting on carbon-nitrogen (but not peptide) bonds, in linear amides"/>
    <property type="evidence" value="ECO:0007669"/>
    <property type="project" value="InterPro"/>
</dbReference>
<organism evidence="2">
    <name type="scientific">Cyprideis torosa</name>
    <dbReference type="NCBI Taxonomy" id="163714"/>
    <lineage>
        <taxon>Eukaryota</taxon>
        <taxon>Metazoa</taxon>
        <taxon>Ecdysozoa</taxon>
        <taxon>Arthropoda</taxon>
        <taxon>Crustacea</taxon>
        <taxon>Oligostraca</taxon>
        <taxon>Ostracoda</taxon>
        <taxon>Podocopa</taxon>
        <taxon>Podocopida</taxon>
        <taxon>Cytherocopina</taxon>
        <taxon>Cytheroidea</taxon>
        <taxon>Cytherideidae</taxon>
        <taxon>Cyprideis</taxon>
    </lineage>
</organism>
<accession>A0A7R8WMD9</accession>
<dbReference type="InterPro" id="IPR050378">
    <property type="entry name" value="Metallo-dep_Hydrolases_sf"/>
</dbReference>
<protein>
    <submittedName>
        <fullName evidence="2">Uncharacterized protein</fullName>
    </submittedName>
</protein>
<evidence type="ECO:0000313" key="2">
    <source>
        <dbReference type="EMBL" id="CAD7231699.1"/>
    </source>
</evidence>
<dbReference type="EMBL" id="OB663786">
    <property type="protein sequence ID" value="CAD7231699.1"/>
    <property type="molecule type" value="Genomic_DNA"/>
</dbReference>
<dbReference type="PANTHER" id="PTHR11647">
    <property type="entry name" value="HYDRANTOINASE/DIHYDROPYRIMIDINASE FAMILY MEMBER"/>
    <property type="match status" value="1"/>
</dbReference>
<evidence type="ECO:0000256" key="1">
    <source>
        <dbReference type="ARBA" id="ARBA00008829"/>
    </source>
</evidence>
<proteinExistence type="inferred from homology"/>
<dbReference type="SUPFAM" id="SSF51338">
    <property type="entry name" value="Composite domain of metallo-dependent hydrolases"/>
    <property type="match status" value="1"/>
</dbReference>
<dbReference type="OrthoDB" id="194468at2759"/>
<dbReference type="AlphaFoldDB" id="A0A7R8WMD9"/>
<dbReference type="Gene3D" id="3.30.1490.130">
    <property type="entry name" value="D-aminoacylase. Domain 3"/>
    <property type="match status" value="1"/>
</dbReference>
<sequence length="678" mass="74053">MSKASIKHSSKNYIAIVEDDESLRRSLARLLQASGYQPVTYHSAEAFLDNAKQPVFDCLIVDIQLSGMSGLELGERLARNGPNIPLIFLTAHEKWETLKRSISTPYVALLRKNDPGEAVIKAIESSIRHIDHDRRITAGSCNSKTAILSLTLMNPVLAADYDLVINGGRVIDPETLFDGIANVGIKEGRIVAISQDALTGTETVDATGHIVAPGFIDTHFHFQMPVGYSLGLRDGLTTSIDFEMGCAGSYIAQWYEVRAGVTGANYGCAVSHETARAMVLDGSDGDYLLDGPISALETRKKTGWSVTRPTLEQGNAILEEIDKGLQAGAPGIGSTVGYMREGVSSREMYEVQKVAARYDRPTGAHTRYTLGTATTENNGAQELVANALALGAPAIVLHFNNDGWQLAHEMITRLQEQGHNIWGEIYPYAAGSTPINAEFLEPESWIDGFGRRYEDTMLDPVTGEFYTLETYKETIATEPTRPIVIFKQPEENQAKWLTLKGVTMASDATAATPYDAPWDYPLEQLGGTHPRTAGARAATIRLGRENNIPMMQLMSILSYNAAKHLGDTGLKSMQERGRIQPGMVADIVVFDPERFTDNSTYEKGSIPSTGMKAVVVNGQITVRDDELLPVFAGQPIRFEPEDKPRFEPISAEAWAAEFSTGMPLPSDFTGGFPQKVEN</sequence>
<dbReference type="InterPro" id="IPR023100">
    <property type="entry name" value="D-aminoacylase_insert_dom_sf"/>
</dbReference>
<dbReference type="SUPFAM" id="SSF51556">
    <property type="entry name" value="Metallo-dependent hydrolases"/>
    <property type="match status" value="1"/>
</dbReference>